<dbReference type="Pfam" id="PF00916">
    <property type="entry name" value="Sulfate_transp"/>
    <property type="match status" value="1"/>
</dbReference>
<dbReference type="GO" id="GO:0016020">
    <property type="term" value="C:membrane"/>
    <property type="evidence" value="ECO:0007669"/>
    <property type="project" value="UniProtKB-SubCell"/>
</dbReference>
<dbReference type="SUPFAM" id="SSF52091">
    <property type="entry name" value="SpoIIaa-like"/>
    <property type="match status" value="1"/>
</dbReference>
<organism evidence="7 8">
    <name type="scientific">Brettanomyces naardenensis</name>
    <name type="common">Yeast</name>
    <dbReference type="NCBI Taxonomy" id="13370"/>
    <lineage>
        <taxon>Eukaryota</taxon>
        <taxon>Fungi</taxon>
        <taxon>Dikarya</taxon>
        <taxon>Ascomycota</taxon>
        <taxon>Saccharomycotina</taxon>
        <taxon>Pichiomycetes</taxon>
        <taxon>Pichiales</taxon>
        <taxon>Pichiaceae</taxon>
        <taxon>Brettanomyces</taxon>
    </lineage>
</organism>
<accession>A0A448YQU3</accession>
<sequence>MSNSFKEKSEAREAIREGVFTTESAASSESDFLLPQYEAVTGEQPQGLEVQSYEEDIIDVKSYAKNLFKDPGHRSLAYVRSIFPILNWIAHYPFELNWIYSDFVAGLTVAIVLVPQGMSYAQLATLSPEYGLYSSFVGLMIYAFFATSKDVSIGPVAVMSMELGKIIGRVEARSNNAYLPHEIGTTLALLCGAITLGIGLLRLGFIVELIPLPAVLAFMGGSAFNIMLGQIPGLMGFSKYVNTRDASYKIAINTLKNLHRTKVDAAFGLVSVFILYFWRWGAAQLYKKYPKNRAFFYLQHIRAAVVIIFATVISWAIIKDYPPGKTPAYKIIGKIQSGLGDVKLFHPPPGLAKDLAPDLPVATIVLVLEHISIAKSFGRINDYKINPNQEFIAIGVTNLIGTFFNAYPATGSFSRTALKSKCGVRTPFAGIFGGSCVLLAIYCFTSAFYYIPQAALSAIIIHAVSDLIPSWRVTWNLFKVNPLDCGIFIVGIFITVFAAIEDGIYFAVSAAAAVILWRLCITNGTFLGRVKIAETVNPIVHHKGDASNRNASSTQVIYNYKWVPLPQFPGNPSKVHTRYINSRVDVRLPPPGVLVYRLSESFVYPNSSRQSDAILDEIKRSYRDSRINRQITWNHPGPLIVRNPFKEAAKAIKRTRANFRRKGDNDVEEGAEQVEISRFNPDDHRPELKIVHLDFSQVVSIDTTSVQALIDLKKAIQLHCGPEFEIHFSGIINPWVIRGLVNAGFGGQDEADAGKLAKNATLESNEDEDGSPDTDDPLSVNIDTENVAQGDSSENRYLDVGVNNGRLRALYDSRHPHFHFDIPSYSEFDA</sequence>
<reference evidence="7 8" key="1">
    <citation type="submission" date="2018-12" db="EMBL/GenBank/DDBJ databases">
        <authorList>
            <person name="Tiukova I."/>
            <person name="Dainat J."/>
        </authorList>
    </citation>
    <scope>NUCLEOTIDE SEQUENCE [LARGE SCALE GENOMIC DNA]</scope>
</reference>
<keyword evidence="3 5" id="KW-1133">Transmembrane helix</keyword>
<evidence type="ECO:0000256" key="2">
    <source>
        <dbReference type="ARBA" id="ARBA00022692"/>
    </source>
</evidence>
<feature type="domain" description="STAS" evidence="6">
    <location>
        <begin position="591"/>
        <end position="745"/>
    </location>
</feature>
<keyword evidence="8" id="KW-1185">Reference proteome</keyword>
<evidence type="ECO:0000256" key="1">
    <source>
        <dbReference type="ARBA" id="ARBA00004141"/>
    </source>
</evidence>
<keyword evidence="4 5" id="KW-0472">Membrane</keyword>
<evidence type="ECO:0000313" key="7">
    <source>
        <dbReference type="EMBL" id="VEU23284.1"/>
    </source>
</evidence>
<dbReference type="STRING" id="13370.A0A448YQU3"/>
<evidence type="ECO:0000256" key="3">
    <source>
        <dbReference type="ARBA" id="ARBA00022989"/>
    </source>
</evidence>
<evidence type="ECO:0000256" key="4">
    <source>
        <dbReference type="ARBA" id="ARBA00023136"/>
    </source>
</evidence>
<feature type="transmembrane region" description="Helical" evidence="5">
    <location>
        <begin position="480"/>
        <end position="498"/>
    </location>
</feature>
<dbReference type="InterPro" id="IPR002645">
    <property type="entry name" value="STAS_dom"/>
</dbReference>
<dbReference type="NCBIfam" id="TIGR00815">
    <property type="entry name" value="sulP"/>
    <property type="match status" value="1"/>
</dbReference>
<gene>
    <name evidence="7" type="ORF">BRENAR_LOCUS4015</name>
</gene>
<protein>
    <submittedName>
        <fullName evidence="7">DEKNAAC104412</fullName>
    </submittedName>
</protein>
<dbReference type="PROSITE" id="PS50801">
    <property type="entry name" value="STAS"/>
    <property type="match status" value="1"/>
</dbReference>
<evidence type="ECO:0000256" key="5">
    <source>
        <dbReference type="SAM" id="Phobius"/>
    </source>
</evidence>
<dbReference type="InParanoid" id="A0A448YQU3"/>
<name>A0A448YQU3_BRENA</name>
<proteinExistence type="predicted"/>
<feature type="transmembrane region" description="Helical" evidence="5">
    <location>
        <begin position="183"/>
        <end position="205"/>
    </location>
</feature>
<feature type="transmembrane region" description="Helical" evidence="5">
    <location>
        <begin position="212"/>
        <end position="231"/>
    </location>
</feature>
<feature type="transmembrane region" description="Helical" evidence="5">
    <location>
        <begin position="422"/>
        <end position="442"/>
    </location>
</feature>
<dbReference type="EMBL" id="CAACVR010000041">
    <property type="protein sequence ID" value="VEU23284.1"/>
    <property type="molecule type" value="Genomic_DNA"/>
</dbReference>
<feature type="transmembrane region" description="Helical" evidence="5">
    <location>
        <begin position="265"/>
        <end position="282"/>
    </location>
</feature>
<dbReference type="GO" id="GO:0055085">
    <property type="term" value="P:transmembrane transport"/>
    <property type="evidence" value="ECO:0007669"/>
    <property type="project" value="InterPro"/>
</dbReference>
<dbReference type="AlphaFoldDB" id="A0A448YQU3"/>
<keyword evidence="2 5" id="KW-0812">Transmembrane</keyword>
<dbReference type="FunCoup" id="A0A448YQU3">
    <property type="interactions" value="509"/>
</dbReference>
<feature type="transmembrane region" description="Helical" evidence="5">
    <location>
        <begin position="294"/>
        <end position="318"/>
    </location>
</feature>
<dbReference type="InterPro" id="IPR001902">
    <property type="entry name" value="SLC26A/SulP_fam"/>
</dbReference>
<dbReference type="PANTHER" id="PTHR11814">
    <property type="entry name" value="SULFATE TRANSPORTER"/>
    <property type="match status" value="1"/>
</dbReference>
<feature type="transmembrane region" description="Helical" evidence="5">
    <location>
        <begin position="130"/>
        <end position="147"/>
    </location>
</feature>
<evidence type="ECO:0000259" key="6">
    <source>
        <dbReference type="PROSITE" id="PS50801"/>
    </source>
</evidence>
<dbReference type="OrthoDB" id="288203at2759"/>
<dbReference type="Gene3D" id="3.30.750.24">
    <property type="entry name" value="STAS domain"/>
    <property type="match status" value="1"/>
</dbReference>
<dbReference type="InterPro" id="IPR011547">
    <property type="entry name" value="SLC26A/SulP_dom"/>
</dbReference>
<feature type="transmembrane region" description="Helical" evidence="5">
    <location>
        <begin position="391"/>
        <end position="410"/>
    </location>
</feature>
<dbReference type="InterPro" id="IPR036513">
    <property type="entry name" value="STAS_dom_sf"/>
</dbReference>
<evidence type="ECO:0000313" key="8">
    <source>
        <dbReference type="Proteomes" id="UP000290900"/>
    </source>
</evidence>
<dbReference type="Proteomes" id="UP000290900">
    <property type="component" value="Unassembled WGS sequence"/>
</dbReference>
<comment type="subcellular location">
    <subcellularLocation>
        <location evidence="1">Membrane</location>
        <topology evidence="1">Multi-pass membrane protein</topology>
    </subcellularLocation>
</comment>